<reference evidence="3" key="1">
    <citation type="submission" date="2021-01" db="EMBL/GenBank/DDBJ databases">
        <authorList>
            <consortium name="Genoscope - CEA"/>
            <person name="William W."/>
        </authorList>
    </citation>
    <scope>NUCLEOTIDE SEQUENCE</scope>
</reference>
<evidence type="ECO:0000313" key="3">
    <source>
        <dbReference type="EMBL" id="CAD8117957.1"/>
    </source>
</evidence>
<dbReference type="OrthoDB" id="313592at2759"/>
<gene>
    <name evidence="3" type="ORF">PSON_ATCC_30995.1.T1150147</name>
</gene>
<feature type="region of interest" description="Disordered" evidence="2">
    <location>
        <begin position="602"/>
        <end position="621"/>
    </location>
</feature>
<dbReference type="EMBL" id="CAJJDN010000115">
    <property type="protein sequence ID" value="CAD8117957.1"/>
    <property type="molecule type" value="Genomic_DNA"/>
</dbReference>
<accession>A0A8S1QTJ8</accession>
<evidence type="ECO:0000256" key="2">
    <source>
        <dbReference type="SAM" id="MobiDB-lite"/>
    </source>
</evidence>
<evidence type="ECO:0000313" key="4">
    <source>
        <dbReference type="Proteomes" id="UP000692954"/>
    </source>
</evidence>
<proteinExistence type="predicted"/>
<protein>
    <submittedName>
        <fullName evidence="3">Uncharacterized protein</fullName>
    </submittedName>
</protein>
<evidence type="ECO:0000256" key="1">
    <source>
        <dbReference type="SAM" id="Coils"/>
    </source>
</evidence>
<organism evidence="3 4">
    <name type="scientific">Paramecium sonneborni</name>
    <dbReference type="NCBI Taxonomy" id="65129"/>
    <lineage>
        <taxon>Eukaryota</taxon>
        <taxon>Sar</taxon>
        <taxon>Alveolata</taxon>
        <taxon>Ciliophora</taxon>
        <taxon>Intramacronucleata</taxon>
        <taxon>Oligohymenophorea</taxon>
        <taxon>Peniculida</taxon>
        <taxon>Parameciidae</taxon>
        <taxon>Paramecium</taxon>
    </lineage>
</organism>
<sequence length="621" mass="73740">MLNSSFNFFEENDIAKLRKYFITKENEWKKDKAVLEQKNHLLELQLEDYKLRETNQKKLNDTITQAISDSTANQKKSIAELQKNIDFQQKDHCKAKFKEQIKQLELQVRSLQEQLQEKESQVKELELQYQKQYLLYDHRISQLEQEKLSNNQDIQKLREQFTKQEDAYKQKEQQYKQSHDQELQKIKDLNIQDTNSKQQDYETKFAQLSILHEKEKEQLQIRISKCQNTIKKYQQHIEQNVDIINLKQQYEDQIKQLNNKNTEIQTQFSYEKQILLNQIEELKLIYRDPNLKESMNCHNSTSKNRSIDAIKIKSSLQSYDSPIQCKSFHIPCPESKVQIYNNYLKNSSTQSIILAQKQQIQQQQLQQNNQSFEKSSNMNDGIPISIDQFNLMKDKKLKSSSTLSFPTSNNYNLNSYLQEQSIFQQNQESFQLDSKNNFKEEIYKTKILKQLNPNISNRQIQLDYNRSIKHELQKQKEQNYQRSISQEGVKQQISNLNKMLGQTELSFQQSTSTQQKTNNTSLNNFKVPAFTQNQLNSLKNSSQYIYPCTTLRMKESLLHKIKHNNNHSTHEEIKQNKENHQPIKNHSKSDIKVMIGKLLQNKGKQSDLQENNGYQIKNNRI</sequence>
<dbReference type="Proteomes" id="UP000692954">
    <property type="component" value="Unassembled WGS sequence"/>
</dbReference>
<feature type="coiled-coil region" evidence="1">
    <location>
        <begin position="216"/>
        <end position="267"/>
    </location>
</feature>
<comment type="caution">
    <text evidence="3">The sequence shown here is derived from an EMBL/GenBank/DDBJ whole genome shotgun (WGS) entry which is preliminary data.</text>
</comment>
<name>A0A8S1QTJ8_9CILI</name>
<feature type="coiled-coil region" evidence="1">
    <location>
        <begin position="32"/>
        <end position="174"/>
    </location>
</feature>
<dbReference type="AlphaFoldDB" id="A0A8S1QTJ8"/>
<keyword evidence="1" id="KW-0175">Coiled coil</keyword>
<keyword evidence="4" id="KW-1185">Reference proteome</keyword>